<accession>A0A1Q9JKW4</accession>
<feature type="domain" description="Putative amidase" evidence="2">
    <location>
        <begin position="243"/>
        <end position="403"/>
    </location>
</feature>
<feature type="transmembrane region" description="Helical" evidence="1">
    <location>
        <begin position="12"/>
        <end position="34"/>
    </location>
</feature>
<evidence type="ECO:0000313" key="4">
    <source>
        <dbReference type="Proteomes" id="UP000187404"/>
    </source>
</evidence>
<dbReference type="OrthoDB" id="2194542at2"/>
<protein>
    <recommendedName>
        <fullName evidence="2">Putative amidase domain-containing protein</fullName>
    </recommendedName>
</protein>
<dbReference type="Proteomes" id="UP000187404">
    <property type="component" value="Unassembled WGS sequence"/>
</dbReference>
<evidence type="ECO:0000259" key="2">
    <source>
        <dbReference type="Pfam" id="PF12671"/>
    </source>
</evidence>
<proteinExistence type="predicted"/>
<keyword evidence="1" id="KW-1133">Transmembrane helix</keyword>
<gene>
    <name evidence="3" type="ORF">BHK98_12765</name>
</gene>
<keyword evidence="1" id="KW-0472">Membrane</keyword>
<evidence type="ECO:0000256" key="1">
    <source>
        <dbReference type="SAM" id="Phobius"/>
    </source>
</evidence>
<dbReference type="PANTHER" id="PTHR40032">
    <property type="entry name" value="EXPORTED PROTEIN-RELATED"/>
    <property type="match status" value="1"/>
</dbReference>
<sequence length="419" mass="47943">MEKDFERKAVKKVTIGIAIIMLFVFGFATINIWANTNTKKNEDSAVSEKGLQVVELDNVQKDNFLKDYGTIEICRIIKTNQGEFELYPEFTNNKEAMKNLIEKEEKALQYLEARYGFEQLNDSNYQEYRGCVMDSLEQVDVPENIATVLPQIDEFLDIYENEVKNDQIETIVNNLSKSINNGEFIKLKEEVELLGDVLPYNLTVSCTEEDAEPVKVVSVSIKSETGIETKSKAQAHPGNSKFDIEKGIAYAKQYAPKGKHNSKYYYFNGGDCTNFVSQIKKAGGVPFHYTYKGTVNPTLDKKNSWYYKSKSDYGYRWTVADKFAKFYGVKYKTTSFMSLSKNVKRGSFITKDSANDKDWDHMGFVTEITENKKTTEGSTYYDFKVAQHTADYHAYVSSKKCGWDKIKKEHPKAVFGIVK</sequence>
<dbReference type="RefSeq" id="WP_075714825.1">
    <property type="nucleotide sequence ID" value="NZ_MJIE01000001.1"/>
</dbReference>
<dbReference type="STRING" id="1261640.BHK98_12765"/>
<dbReference type="EMBL" id="MJIE01000001">
    <property type="protein sequence ID" value="OLR56860.1"/>
    <property type="molecule type" value="Genomic_DNA"/>
</dbReference>
<comment type="caution">
    <text evidence="3">The sequence shown here is derived from an EMBL/GenBank/DDBJ whole genome shotgun (WGS) entry which is preliminary data.</text>
</comment>
<dbReference type="Pfam" id="PF12671">
    <property type="entry name" value="Amidase_6"/>
    <property type="match status" value="1"/>
</dbReference>
<reference evidence="3 4" key="1">
    <citation type="journal article" date="2016" name="Appl. Environ. Microbiol.">
        <title>Function and Phylogeny of Bacterial Butyryl Coenzyme A:Acetate Transferases and Their Diversity in the Proximal Colon of Swine.</title>
        <authorList>
            <person name="Trachsel J."/>
            <person name="Bayles D.O."/>
            <person name="Looft T."/>
            <person name="Levine U.Y."/>
            <person name="Allen H.K."/>
        </authorList>
    </citation>
    <scope>NUCLEOTIDE SEQUENCE [LARGE SCALE GENOMIC DNA]</scope>
    <source>
        <strain evidence="3 4">68-3-10</strain>
    </source>
</reference>
<dbReference type="InterPro" id="IPR024301">
    <property type="entry name" value="Amidase_6"/>
</dbReference>
<name>A0A1Q9JKW4_9FIRM</name>
<dbReference type="PANTHER" id="PTHR40032:SF1">
    <property type="entry name" value="EXPORTED PROTEIN"/>
    <property type="match status" value="1"/>
</dbReference>
<evidence type="ECO:0000313" key="3">
    <source>
        <dbReference type="EMBL" id="OLR56860.1"/>
    </source>
</evidence>
<keyword evidence="1" id="KW-0812">Transmembrane</keyword>
<organism evidence="3 4">
    <name type="scientific">Hornefia porci</name>
    <dbReference type="NCBI Taxonomy" id="2652292"/>
    <lineage>
        <taxon>Bacteria</taxon>
        <taxon>Bacillati</taxon>
        <taxon>Bacillota</taxon>
        <taxon>Clostridia</taxon>
        <taxon>Peptostreptococcales</taxon>
        <taxon>Anaerovoracaceae</taxon>
        <taxon>Hornefia</taxon>
    </lineage>
</organism>
<keyword evidence="4" id="KW-1185">Reference proteome</keyword>
<dbReference type="AlphaFoldDB" id="A0A1Q9JKW4"/>